<gene>
    <name evidence="2" type="ORF">COLO4_25453</name>
</gene>
<accession>A0A1R3I2H1</accession>
<organism evidence="2 3">
    <name type="scientific">Corchorus olitorius</name>
    <dbReference type="NCBI Taxonomy" id="93759"/>
    <lineage>
        <taxon>Eukaryota</taxon>
        <taxon>Viridiplantae</taxon>
        <taxon>Streptophyta</taxon>
        <taxon>Embryophyta</taxon>
        <taxon>Tracheophyta</taxon>
        <taxon>Spermatophyta</taxon>
        <taxon>Magnoliopsida</taxon>
        <taxon>eudicotyledons</taxon>
        <taxon>Gunneridae</taxon>
        <taxon>Pentapetalae</taxon>
        <taxon>rosids</taxon>
        <taxon>malvids</taxon>
        <taxon>Malvales</taxon>
        <taxon>Malvaceae</taxon>
        <taxon>Grewioideae</taxon>
        <taxon>Apeibeae</taxon>
        <taxon>Corchorus</taxon>
    </lineage>
</organism>
<evidence type="ECO:0000313" key="3">
    <source>
        <dbReference type="Proteomes" id="UP000187203"/>
    </source>
</evidence>
<protein>
    <submittedName>
        <fullName evidence="2">Uncharacterized protein</fullName>
    </submittedName>
</protein>
<feature type="compositionally biased region" description="Pro residues" evidence="1">
    <location>
        <begin position="121"/>
        <end position="141"/>
    </location>
</feature>
<name>A0A1R3I2H1_9ROSI</name>
<keyword evidence="3" id="KW-1185">Reference proteome</keyword>
<evidence type="ECO:0000256" key="1">
    <source>
        <dbReference type="SAM" id="MobiDB-lite"/>
    </source>
</evidence>
<reference evidence="3" key="1">
    <citation type="submission" date="2013-09" db="EMBL/GenBank/DDBJ databases">
        <title>Corchorus olitorius genome sequencing.</title>
        <authorList>
            <person name="Alam M."/>
            <person name="Haque M.S."/>
            <person name="Islam M.S."/>
            <person name="Emdad E.M."/>
            <person name="Islam M.M."/>
            <person name="Ahmed B."/>
            <person name="Halim A."/>
            <person name="Hossen Q.M.M."/>
            <person name="Hossain M.Z."/>
            <person name="Ahmed R."/>
            <person name="Khan M.M."/>
            <person name="Islam R."/>
            <person name="Rashid M.M."/>
            <person name="Khan S.A."/>
            <person name="Rahman M.S."/>
            <person name="Alam M."/>
            <person name="Yahiya A.S."/>
            <person name="Khan M.S."/>
            <person name="Azam M.S."/>
            <person name="Haque T."/>
            <person name="Lashkar M.Z.H."/>
            <person name="Akhand A.I."/>
            <person name="Morshed G."/>
            <person name="Roy S."/>
            <person name="Uddin K.S."/>
            <person name="Rabeya T."/>
            <person name="Hossain A.S."/>
            <person name="Chowdhury A."/>
            <person name="Snigdha A.R."/>
            <person name="Mortoza M.S."/>
            <person name="Matin S.A."/>
            <person name="Hoque S.M.E."/>
            <person name="Islam M.K."/>
            <person name="Roy D.K."/>
            <person name="Haider R."/>
            <person name="Moosa M.M."/>
            <person name="Elias S.M."/>
            <person name="Hasan A.M."/>
            <person name="Jahan S."/>
            <person name="Shafiuddin M."/>
            <person name="Mahmood N."/>
            <person name="Shommy N.S."/>
        </authorList>
    </citation>
    <scope>NUCLEOTIDE SEQUENCE [LARGE SCALE GENOMIC DNA]</scope>
    <source>
        <strain evidence="3">cv. O-4</strain>
    </source>
</reference>
<sequence length="163" mass="18657">MDLYVVALGDIRSPDQFTSYCWVRDQMMTPPPIAPPPISVIGDRFHRDIVVPEPSPASDETQKLQKHPSCHALYGSSLGFLRNKVKPRKLFFPIPLLPLDQQRHHHKRDPNHCDHPPFPLFKPRPKIPPNPKPKFPFPPNYPKEMRPEPIITLGSDEIATVDP</sequence>
<dbReference type="Proteomes" id="UP000187203">
    <property type="component" value="Unassembled WGS sequence"/>
</dbReference>
<comment type="caution">
    <text evidence="2">The sequence shown here is derived from an EMBL/GenBank/DDBJ whole genome shotgun (WGS) entry which is preliminary data.</text>
</comment>
<dbReference type="AlphaFoldDB" id="A0A1R3I2H1"/>
<dbReference type="EMBL" id="AWUE01019050">
    <property type="protein sequence ID" value="OMO76784.1"/>
    <property type="molecule type" value="Genomic_DNA"/>
</dbReference>
<proteinExistence type="predicted"/>
<feature type="region of interest" description="Disordered" evidence="1">
    <location>
        <begin position="121"/>
        <end position="163"/>
    </location>
</feature>
<evidence type="ECO:0000313" key="2">
    <source>
        <dbReference type="EMBL" id="OMO76784.1"/>
    </source>
</evidence>